<accession>X0TZM4</accession>
<proteinExistence type="predicted"/>
<reference evidence="1" key="1">
    <citation type="journal article" date="2014" name="Front. Microbiol.">
        <title>High frequency of phylogenetically diverse reductive dehalogenase-homologous genes in deep subseafloor sedimentary metagenomes.</title>
        <authorList>
            <person name="Kawai M."/>
            <person name="Futagami T."/>
            <person name="Toyoda A."/>
            <person name="Takaki Y."/>
            <person name="Nishi S."/>
            <person name="Hori S."/>
            <person name="Arai W."/>
            <person name="Tsubouchi T."/>
            <person name="Morono Y."/>
            <person name="Uchiyama I."/>
            <person name="Ito T."/>
            <person name="Fujiyama A."/>
            <person name="Inagaki F."/>
            <person name="Takami H."/>
        </authorList>
    </citation>
    <scope>NUCLEOTIDE SEQUENCE</scope>
    <source>
        <strain evidence="1">Expedition CK06-06</strain>
    </source>
</reference>
<dbReference type="EMBL" id="BARS01005984">
    <property type="protein sequence ID" value="GAF81610.1"/>
    <property type="molecule type" value="Genomic_DNA"/>
</dbReference>
<organism evidence="1">
    <name type="scientific">marine sediment metagenome</name>
    <dbReference type="NCBI Taxonomy" id="412755"/>
    <lineage>
        <taxon>unclassified sequences</taxon>
        <taxon>metagenomes</taxon>
        <taxon>ecological metagenomes</taxon>
    </lineage>
</organism>
<gene>
    <name evidence="1" type="ORF">S01H1_11718</name>
</gene>
<dbReference type="AlphaFoldDB" id="X0TZM4"/>
<comment type="caution">
    <text evidence="1">The sequence shown here is derived from an EMBL/GenBank/DDBJ whole genome shotgun (WGS) entry which is preliminary data.</text>
</comment>
<protein>
    <submittedName>
        <fullName evidence="1">Uncharacterized protein</fullName>
    </submittedName>
</protein>
<evidence type="ECO:0000313" key="1">
    <source>
        <dbReference type="EMBL" id="GAF81610.1"/>
    </source>
</evidence>
<name>X0TZM4_9ZZZZ</name>
<sequence length="87" mass="9967">MTRVQIPAPAFKIFNFVHIFPTEPLDGYAGEYAGEYADNYSQANKLLNGSCITFGRASGWDAERRYFRWIFQHKKTSCGTSTAEEQY</sequence>